<reference evidence="2 3" key="1">
    <citation type="submission" date="2021-04" db="EMBL/GenBank/DDBJ databases">
        <authorList>
            <person name="Bliznina A."/>
        </authorList>
    </citation>
    <scope>NUCLEOTIDE SEQUENCE [LARGE SCALE GENOMIC DNA]</scope>
</reference>
<gene>
    <name evidence="2" type="ORF">OKIOD_LOCUS7102</name>
</gene>
<accession>A0ABN7SH87</accession>
<feature type="compositionally biased region" description="Basic and acidic residues" evidence="1">
    <location>
        <begin position="967"/>
        <end position="976"/>
    </location>
</feature>
<sequence>MRLEELPYDADPTHKMEVSIAAAAAQLRAIRDRKIARNRQYGKADENAPSFASDEVPIFPQQDNIHETEFLNERLGVGNRLQASSLFLPRGRKTWKCGDSALPTPHYEGNWKEQDQTTLAIPLDQLKPGGNLMALVQETMMCYYNYEDRSIVDQVLTRQEEDVFDGVCTTGFSIDGIPMNQPLLIPILPNDPTDIFCRLPVVTAIEFNPNAKTGTPKYRATFQAYGETIHGFGETRAQARRDGALKLCYTFQHVLDVHDFDHAFWYPLPSKERPKARGKAENELVNAVRCKADESHPIETEVAPRLFQSQVTVQGFKIQAQAWSKKLARKRLHLYLMLLMPKELRKVDTTAWLGDGAGMAPDVTYGQTDVQRGLKRSSDIELEKLAKIARKQPLRIFDGNDDQLKVIAEKHVATAFNDTASFPINPRAKKSMSFFLQHRCQGRYKFDRIDKTVNDKLVVNLLLPDGTDHIGQGKNLETAKHSALLSALDNNSILAQTEPMSFFGICAYGLVQSLCKGVHLAVQPNHDSSIWTCTIHTGKPEENGDMTIESFVASDFTKKGSQRLASLEFLSNYNDETRHIWKIAKKIAAEKHKNLTINHRNLLQQVFQSLKQKIPTPDDANMITWSIYGKTFSIKGTGEKPIDDQNIFEEVSSEFPFLTAVLEQEADCDPLKIIKNKLSMNKKLQDMGGRKMNWKIEHYDDEVKYFRVSFTLPSLDRFVGEGTTLTNAQKSAALSCLKTHPVLSIGDSALELQNHMVTLTDRVSQRGGTVTTTVESGDPDCPVTMYCRVRVSVEQNGVKLTEATATGISKGHAESRAAFKIVEEPKYNGKPTTAQLTERKINFRWVIESSKEQLLKKVALYYTPPEHPEQVYPGEGISEKLAKAKAAKSFLNATFGPDRCVRLEREVTSIRQIKPMNRCGEDDPSLPPICRERGNRLPEDVIDLNVEAQKKFEKRKAFMDKINMKKKGISEGKDLESTTPEELSSDKLEVVEEMENT</sequence>
<proteinExistence type="predicted"/>
<evidence type="ECO:0000313" key="2">
    <source>
        <dbReference type="EMBL" id="CAG5098302.1"/>
    </source>
</evidence>
<evidence type="ECO:0000256" key="1">
    <source>
        <dbReference type="SAM" id="MobiDB-lite"/>
    </source>
</evidence>
<name>A0ABN7SH87_OIKDI</name>
<organism evidence="2 3">
    <name type="scientific">Oikopleura dioica</name>
    <name type="common">Tunicate</name>
    <dbReference type="NCBI Taxonomy" id="34765"/>
    <lineage>
        <taxon>Eukaryota</taxon>
        <taxon>Metazoa</taxon>
        <taxon>Chordata</taxon>
        <taxon>Tunicata</taxon>
        <taxon>Appendicularia</taxon>
        <taxon>Copelata</taxon>
        <taxon>Oikopleuridae</taxon>
        <taxon>Oikopleura</taxon>
    </lineage>
</organism>
<evidence type="ECO:0000313" key="3">
    <source>
        <dbReference type="Proteomes" id="UP001158576"/>
    </source>
</evidence>
<protein>
    <submittedName>
        <fullName evidence="2">Oidioi.mRNA.OKI2018_I69.XSR.g15544.t1.cds</fullName>
    </submittedName>
</protein>
<keyword evidence="3" id="KW-1185">Reference proteome</keyword>
<dbReference type="EMBL" id="OU015569">
    <property type="protein sequence ID" value="CAG5098302.1"/>
    <property type="molecule type" value="Genomic_DNA"/>
</dbReference>
<dbReference type="Proteomes" id="UP001158576">
    <property type="component" value="Chromosome XSR"/>
</dbReference>
<feature type="region of interest" description="Disordered" evidence="1">
    <location>
        <begin position="967"/>
        <end position="997"/>
    </location>
</feature>